<feature type="region of interest" description="Disordered" evidence="1">
    <location>
        <begin position="100"/>
        <end position="197"/>
    </location>
</feature>
<dbReference type="Pfam" id="PF12836">
    <property type="entry name" value="HHH_3"/>
    <property type="match status" value="1"/>
</dbReference>
<dbReference type="EMBL" id="JAGINT010000002">
    <property type="protein sequence ID" value="MBP2356461.1"/>
    <property type="molecule type" value="Genomic_DNA"/>
</dbReference>
<dbReference type="InterPro" id="IPR019554">
    <property type="entry name" value="Soluble_ligand-bd"/>
</dbReference>
<protein>
    <submittedName>
        <fullName evidence="4">Competence protein ComEA</fullName>
    </submittedName>
</protein>
<proteinExistence type="predicted"/>
<sequence>MKVFRRTPPPPPDVRARALSRLAVRPPTHADPHTPDVPPEDPEERDEVRGGWIPDQIPDRLRNARWTLTPRHILILVAVLAIGLTWATWTFVHARPTPIPETHPATTTPGTPVTQPGTGPTQPGAGTNQPGAAPTQPGAVSTQLGTGATQTGTGPNQPGAGPTQPGPTQPGAASIQPGAAQTPPDPAQSPGTATSSGPQLVVYVAGKVRRPGLVHAPPGSRVADVLTLAGGPLRGVDLTTLNLARPVTDGEQINVGLPTQPSPPNPSTTSTTTSPRTAPGTTVNLNTATIDQLDTLPGVGPVLAQRILDYRTQNGPFTTIDQLQEVPGVGPKKYDSLKSHVGI</sequence>
<evidence type="ECO:0000313" key="5">
    <source>
        <dbReference type="Proteomes" id="UP000755585"/>
    </source>
</evidence>
<dbReference type="Gene3D" id="1.10.150.320">
    <property type="entry name" value="Photosystem II 12 kDa extrinsic protein"/>
    <property type="match status" value="1"/>
</dbReference>
<feature type="region of interest" description="Disordered" evidence="1">
    <location>
        <begin position="253"/>
        <end position="282"/>
    </location>
</feature>
<organism evidence="4 5">
    <name type="scientific">Kribbella aluminosa</name>
    <dbReference type="NCBI Taxonomy" id="416017"/>
    <lineage>
        <taxon>Bacteria</taxon>
        <taxon>Bacillati</taxon>
        <taxon>Actinomycetota</taxon>
        <taxon>Actinomycetes</taxon>
        <taxon>Propionibacteriales</taxon>
        <taxon>Kribbellaceae</taxon>
        <taxon>Kribbella</taxon>
    </lineage>
</organism>
<name>A0ABS4UXU8_9ACTN</name>
<evidence type="ECO:0000259" key="3">
    <source>
        <dbReference type="SMART" id="SM00278"/>
    </source>
</evidence>
<feature type="compositionally biased region" description="Low complexity" evidence="1">
    <location>
        <begin position="267"/>
        <end position="282"/>
    </location>
</feature>
<dbReference type="InterPro" id="IPR010994">
    <property type="entry name" value="RuvA_2-like"/>
</dbReference>
<dbReference type="InterPro" id="IPR003583">
    <property type="entry name" value="Hlx-hairpin-Hlx_DNA-bd_motif"/>
</dbReference>
<keyword evidence="2" id="KW-0812">Transmembrane</keyword>
<feature type="compositionally biased region" description="Low complexity" evidence="1">
    <location>
        <begin position="145"/>
        <end position="163"/>
    </location>
</feature>
<dbReference type="InterPro" id="IPR004509">
    <property type="entry name" value="Competence_ComEA_HhH"/>
</dbReference>
<evidence type="ECO:0000313" key="4">
    <source>
        <dbReference type="EMBL" id="MBP2356461.1"/>
    </source>
</evidence>
<accession>A0ABS4UXU8</accession>
<dbReference type="Proteomes" id="UP000755585">
    <property type="component" value="Unassembled WGS sequence"/>
</dbReference>
<dbReference type="InterPro" id="IPR051675">
    <property type="entry name" value="Endo/Exo/Phosphatase_dom_1"/>
</dbReference>
<dbReference type="Pfam" id="PF10531">
    <property type="entry name" value="SLBB"/>
    <property type="match status" value="1"/>
</dbReference>
<dbReference type="Gene3D" id="3.10.560.10">
    <property type="entry name" value="Outer membrane lipoprotein wza domain like"/>
    <property type="match status" value="1"/>
</dbReference>
<dbReference type="SMART" id="SM00278">
    <property type="entry name" value="HhH1"/>
    <property type="match status" value="2"/>
</dbReference>
<feature type="region of interest" description="Disordered" evidence="1">
    <location>
        <begin position="22"/>
        <end position="52"/>
    </location>
</feature>
<comment type="caution">
    <text evidence="4">The sequence shown here is derived from an EMBL/GenBank/DDBJ whole genome shotgun (WGS) entry which is preliminary data.</text>
</comment>
<keyword evidence="2" id="KW-0472">Membrane</keyword>
<feature type="domain" description="Helix-hairpin-helix DNA-binding motif class 1" evidence="3">
    <location>
        <begin position="291"/>
        <end position="310"/>
    </location>
</feature>
<evidence type="ECO:0000256" key="2">
    <source>
        <dbReference type="SAM" id="Phobius"/>
    </source>
</evidence>
<feature type="compositionally biased region" description="Low complexity" evidence="1">
    <location>
        <begin position="100"/>
        <end position="131"/>
    </location>
</feature>
<reference evidence="4 5" key="1">
    <citation type="submission" date="2021-03" db="EMBL/GenBank/DDBJ databases">
        <title>Sequencing the genomes of 1000 actinobacteria strains.</title>
        <authorList>
            <person name="Klenk H.-P."/>
        </authorList>
    </citation>
    <scope>NUCLEOTIDE SEQUENCE [LARGE SCALE GENOMIC DNA]</scope>
    <source>
        <strain evidence="4 5">DSM 18824</strain>
    </source>
</reference>
<dbReference type="SUPFAM" id="SSF47781">
    <property type="entry name" value="RuvA domain 2-like"/>
    <property type="match status" value="1"/>
</dbReference>
<dbReference type="NCBIfam" id="TIGR00426">
    <property type="entry name" value="competence protein ComEA helix-hairpin-helix repeat region"/>
    <property type="match status" value="1"/>
</dbReference>
<feature type="domain" description="Helix-hairpin-helix DNA-binding motif class 1" evidence="3">
    <location>
        <begin position="321"/>
        <end position="340"/>
    </location>
</feature>
<dbReference type="RefSeq" id="WP_307863877.1">
    <property type="nucleotide sequence ID" value="NZ_BAAAVU010000024.1"/>
</dbReference>
<evidence type="ECO:0000256" key="1">
    <source>
        <dbReference type="SAM" id="MobiDB-lite"/>
    </source>
</evidence>
<keyword evidence="5" id="KW-1185">Reference proteome</keyword>
<keyword evidence="2" id="KW-1133">Transmembrane helix</keyword>
<dbReference type="PANTHER" id="PTHR21180:SF32">
    <property type="entry name" value="ENDONUCLEASE_EXONUCLEASE_PHOSPHATASE FAMILY DOMAIN-CONTAINING PROTEIN 1"/>
    <property type="match status" value="1"/>
</dbReference>
<dbReference type="PANTHER" id="PTHR21180">
    <property type="entry name" value="ENDONUCLEASE/EXONUCLEASE/PHOSPHATASE FAMILY DOMAIN-CONTAINING PROTEIN 1"/>
    <property type="match status" value="1"/>
</dbReference>
<gene>
    <name evidence="4" type="ORF">JOF29_007571</name>
</gene>
<feature type="transmembrane region" description="Helical" evidence="2">
    <location>
        <begin position="73"/>
        <end position="92"/>
    </location>
</feature>